<proteinExistence type="predicted"/>
<dbReference type="AlphaFoldDB" id="A0A090MG17"/>
<feature type="region of interest" description="Disordered" evidence="1">
    <location>
        <begin position="31"/>
        <end position="52"/>
    </location>
</feature>
<name>A0A090MG17_9HYPO</name>
<feature type="region of interest" description="Disordered" evidence="1">
    <location>
        <begin position="79"/>
        <end position="102"/>
    </location>
</feature>
<protein>
    <submittedName>
        <fullName evidence="2">WGS project CBMI000000000 data, contig CS3069_c001621</fullName>
    </submittedName>
</protein>
<evidence type="ECO:0000313" key="2">
    <source>
        <dbReference type="EMBL" id="CEG04600.1"/>
    </source>
</evidence>
<gene>
    <name evidence="2" type="ORF">BN850_0064360</name>
</gene>
<comment type="caution">
    <text evidence="2">The sequence shown here is derived from an EMBL/GenBank/DDBJ whole genome shotgun (WGS) entry which is preliminary data.</text>
</comment>
<reference evidence="2" key="1">
    <citation type="submission" date="2013-05" db="EMBL/GenBank/DDBJ databases">
        <title>Draft genome sequences of six wheat associated Fusarium spp. isolates.</title>
        <authorList>
            <person name="Moolhuijzen P.M."/>
            <person name="Manners J.M."/>
            <person name="Wilcox S."/>
            <person name="Bellgard M.I."/>
            <person name="Gardiner D.M."/>
        </authorList>
    </citation>
    <scope>NUCLEOTIDE SEQUENCE</scope>
    <source>
        <strain evidence="2">CS3069</strain>
    </source>
</reference>
<dbReference type="EMBL" id="CBMI010001619">
    <property type="protein sequence ID" value="CEG04600.1"/>
    <property type="molecule type" value="Genomic_DNA"/>
</dbReference>
<accession>A0A090MG17</accession>
<organism evidence="2">
    <name type="scientific">Fusarium clavum</name>
    <dbReference type="NCBI Taxonomy" id="2594811"/>
    <lineage>
        <taxon>Eukaryota</taxon>
        <taxon>Fungi</taxon>
        <taxon>Dikarya</taxon>
        <taxon>Ascomycota</taxon>
        <taxon>Pezizomycotina</taxon>
        <taxon>Sordariomycetes</taxon>
        <taxon>Hypocreomycetidae</taxon>
        <taxon>Hypocreales</taxon>
        <taxon>Nectriaceae</taxon>
        <taxon>Fusarium</taxon>
        <taxon>Fusarium incarnatum-equiseti species complex</taxon>
    </lineage>
</organism>
<evidence type="ECO:0000256" key="1">
    <source>
        <dbReference type="SAM" id="MobiDB-lite"/>
    </source>
</evidence>
<feature type="compositionally biased region" description="Basic and acidic residues" evidence="1">
    <location>
        <begin position="82"/>
        <end position="102"/>
    </location>
</feature>
<sequence>MSSEWCATMDSTHEPVCQLVLGFATAESPTEIRHPYLPTQPRDTKTSQAQPNPAKLAQQTASFSLHQSEFIHQVTKTASLTLEDHEQEVPKYQRRDTRTSEP</sequence>